<feature type="compositionally biased region" description="Basic and acidic residues" evidence="1">
    <location>
        <begin position="122"/>
        <end position="138"/>
    </location>
</feature>
<evidence type="ECO:0000313" key="3">
    <source>
        <dbReference type="Proteomes" id="UP001152320"/>
    </source>
</evidence>
<dbReference type="Proteomes" id="UP001152320">
    <property type="component" value="Chromosome 16"/>
</dbReference>
<gene>
    <name evidence="2" type="ORF">HOLleu_31885</name>
</gene>
<sequence>MDGVNVFTRLRRLAIKVENESRIFEEKMQVPPKQRRVYGSTTDNILKEMQFDAHKLKNEARKELEKQQQSSFKEVLAACENLLQVNQKQASSLKEYLVQYGYQATNQHTKSANLAKQARNQTGEDKENERADTNHADDVCATGDQLKEPTEDLPLRPTTPDKGEAGPSNRKESLTPKMEDFGLSMNRVNLFLKKGVPSSFQPKALDDSDSGRVTPIESTVVYGNTNLTSLEDSEMIASDDGSHHPWPQSTIVPEKLQSRNTPTERTAVSQTSTPDTPNITSWFLQEPSKPPVAPPVTHYQEDTFTPPTPDCQTTQLVNMVPQEPRRLVDTIEMVEPQEPHQYSSGVVNTTPEIPACIADSSYTKRQVPESGMFTPLQIKKGPPHMSFLQQDATPKTPELTMSFSQLCKQPILKASFQQNSTASHQKESYSYMEPTVVPKTCTSNYIPPGFCVLAPITQEEFSSLSAKIRQSLSLEKVNEWMQILDDHIARKPKEEKFLSQEDLDALQVYPWLRAALMLLAGGFSRLEKMEVPGFDDPIYVPL</sequence>
<evidence type="ECO:0008006" key="4">
    <source>
        <dbReference type="Google" id="ProtNLM"/>
    </source>
</evidence>
<comment type="caution">
    <text evidence="2">The sequence shown here is derived from an EMBL/GenBank/DDBJ whole genome shotgun (WGS) entry which is preliminary data.</text>
</comment>
<feature type="compositionally biased region" description="Polar residues" evidence="1">
    <location>
        <begin position="258"/>
        <end position="276"/>
    </location>
</feature>
<dbReference type="OrthoDB" id="6150664at2759"/>
<feature type="compositionally biased region" description="Basic and acidic residues" evidence="1">
    <location>
        <begin position="145"/>
        <end position="176"/>
    </location>
</feature>
<reference evidence="2" key="1">
    <citation type="submission" date="2021-10" db="EMBL/GenBank/DDBJ databases">
        <title>Tropical sea cucumber genome reveals ecological adaptation and Cuvierian tubules defense mechanism.</title>
        <authorList>
            <person name="Chen T."/>
        </authorList>
    </citation>
    <scope>NUCLEOTIDE SEQUENCE</scope>
    <source>
        <strain evidence="2">Nanhai2018</strain>
        <tissue evidence="2">Muscle</tissue>
    </source>
</reference>
<dbReference type="Gene3D" id="6.10.250.1400">
    <property type="match status" value="1"/>
</dbReference>
<proteinExistence type="predicted"/>
<name>A0A9Q0YQW0_HOLLE</name>
<evidence type="ECO:0000313" key="2">
    <source>
        <dbReference type="EMBL" id="KAJ8026917.1"/>
    </source>
</evidence>
<keyword evidence="3" id="KW-1185">Reference proteome</keyword>
<feature type="region of interest" description="Disordered" evidence="1">
    <location>
        <begin position="117"/>
        <end position="176"/>
    </location>
</feature>
<protein>
    <recommendedName>
        <fullName evidence="4">Spindle and kinetochore-associated protein 3</fullName>
    </recommendedName>
</protein>
<accession>A0A9Q0YQW0</accession>
<dbReference type="AlphaFoldDB" id="A0A9Q0YQW0"/>
<evidence type="ECO:0000256" key="1">
    <source>
        <dbReference type="SAM" id="MobiDB-lite"/>
    </source>
</evidence>
<organism evidence="2 3">
    <name type="scientific">Holothuria leucospilota</name>
    <name type="common">Black long sea cucumber</name>
    <name type="synonym">Mertensiothuria leucospilota</name>
    <dbReference type="NCBI Taxonomy" id="206669"/>
    <lineage>
        <taxon>Eukaryota</taxon>
        <taxon>Metazoa</taxon>
        <taxon>Echinodermata</taxon>
        <taxon>Eleutherozoa</taxon>
        <taxon>Echinozoa</taxon>
        <taxon>Holothuroidea</taxon>
        <taxon>Aspidochirotacea</taxon>
        <taxon>Aspidochirotida</taxon>
        <taxon>Holothuriidae</taxon>
        <taxon>Holothuria</taxon>
    </lineage>
</organism>
<feature type="region of interest" description="Disordered" evidence="1">
    <location>
        <begin position="236"/>
        <end position="276"/>
    </location>
</feature>
<dbReference type="EMBL" id="JAIZAY010000016">
    <property type="protein sequence ID" value="KAJ8026917.1"/>
    <property type="molecule type" value="Genomic_DNA"/>
</dbReference>